<name>A0A6L6YGA3_9BURK</name>
<keyword evidence="2" id="KW-0805">Transcription regulation</keyword>
<gene>
    <name evidence="6" type="ORF">E5987_05050</name>
</gene>
<dbReference type="InterPro" id="IPR036390">
    <property type="entry name" value="WH_DNA-bd_sf"/>
</dbReference>
<dbReference type="AlphaFoldDB" id="A0A6L6YGA3"/>
<dbReference type="Pfam" id="PF03466">
    <property type="entry name" value="LysR_substrate"/>
    <property type="match status" value="1"/>
</dbReference>
<comment type="caution">
    <text evidence="6">The sequence shown here is derived from an EMBL/GenBank/DDBJ whole genome shotgun (WGS) entry which is preliminary data.</text>
</comment>
<dbReference type="PRINTS" id="PR00039">
    <property type="entry name" value="HTHLYSR"/>
</dbReference>
<accession>A0A6L6YGA3</accession>
<dbReference type="OrthoDB" id="6113677at2"/>
<dbReference type="SUPFAM" id="SSF53850">
    <property type="entry name" value="Periplasmic binding protein-like II"/>
    <property type="match status" value="1"/>
</dbReference>
<keyword evidence="4" id="KW-0804">Transcription</keyword>
<dbReference type="Gene3D" id="1.10.10.10">
    <property type="entry name" value="Winged helix-like DNA-binding domain superfamily/Winged helix DNA-binding domain"/>
    <property type="match status" value="1"/>
</dbReference>
<comment type="similarity">
    <text evidence="1">Belongs to the LysR transcriptional regulatory family.</text>
</comment>
<proteinExistence type="inferred from homology"/>
<evidence type="ECO:0000259" key="5">
    <source>
        <dbReference type="PROSITE" id="PS50931"/>
    </source>
</evidence>
<protein>
    <submittedName>
        <fullName evidence="6">LysR family transcriptional regulator</fullName>
    </submittedName>
</protein>
<dbReference type="GO" id="GO:0003700">
    <property type="term" value="F:DNA-binding transcription factor activity"/>
    <property type="evidence" value="ECO:0007669"/>
    <property type="project" value="InterPro"/>
</dbReference>
<evidence type="ECO:0000256" key="2">
    <source>
        <dbReference type="ARBA" id="ARBA00023015"/>
    </source>
</evidence>
<dbReference type="CDD" id="cd05466">
    <property type="entry name" value="PBP2_LTTR_substrate"/>
    <property type="match status" value="1"/>
</dbReference>
<evidence type="ECO:0000256" key="1">
    <source>
        <dbReference type="ARBA" id="ARBA00009437"/>
    </source>
</evidence>
<dbReference type="InterPro" id="IPR005119">
    <property type="entry name" value="LysR_subst-bd"/>
</dbReference>
<evidence type="ECO:0000256" key="4">
    <source>
        <dbReference type="ARBA" id="ARBA00023163"/>
    </source>
</evidence>
<dbReference type="InterPro" id="IPR000847">
    <property type="entry name" value="LysR_HTH_N"/>
</dbReference>
<dbReference type="Proteomes" id="UP000472580">
    <property type="component" value="Unassembled WGS sequence"/>
</dbReference>
<dbReference type="InterPro" id="IPR036388">
    <property type="entry name" value="WH-like_DNA-bd_sf"/>
</dbReference>
<reference evidence="6 7" key="1">
    <citation type="submission" date="2019-12" db="EMBL/GenBank/DDBJ databases">
        <title>Microbes associate with the intestines of laboratory mice.</title>
        <authorList>
            <person name="Navarre W."/>
            <person name="Wong E."/>
        </authorList>
    </citation>
    <scope>NUCLEOTIDE SEQUENCE [LARGE SCALE GENOMIC DNA]</scope>
    <source>
        <strain evidence="6 7">NM82_D38</strain>
    </source>
</reference>
<evidence type="ECO:0000313" key="6">
    <source>
        <dbReference type="EMBL" id="MVX56577.1"/>
    </source>
</evidence>
<feature type="domain" description="HTH lysR-type" evidence="5">
    <location>
        <begin position="6"/>
        <end position="63"/>
    </location>
</feature>
<dbReference type="Gene3D" id="3.40.190.10">
    <property type="entry name" value="Periplasmic binding protein-like II"/>
    <property type="match status" value="2"/>
</dbReference>
<organism evidence="6 7">
    <name type="scientific">Parasutterella muris</name>
    <dbReference type="NCBI Taxonomy" id="2565572"/>
    <lineage>
        <taxon>Bacteria</taxon>
        <taxon>Pseudomonadati</taxon>
        <taxon>Pseudomonadota</taxon>
        <taxon>Betaproteobacteria</taxon>
        <taxon>Burkholderiales</taxon>
        <taxon>Sutterellaceae</taxon>
        <taxon>Parasutterella</taxon>
    </lineage>
</organism>
<keyword evidence="7" id="KW-1185">Reference proteome</keyword>
<dbReference type="GO" id="GO:0003677">
    <property type="term" value="F:DNA binding"/>
    <property type="evidence" value="ECO:0007669"/>
    <property type="project" value="UniProtKB-KW"/>
</dbReference>
<dbReference type="SUPFAM" id="SSF46785">
    <property type="entry name" value="Winged helix' DNA-binding domain"/>
    <property type="match status" value="1"/>
</dbReference>
<dbReference type="PROSITE" id="PS50931">
    <property type="entry name" value="HTH_LYSR"/>
    <property type="match status" value="1"/>
</dbReference>
<sequence>MRNFSLELGQMKVFMEVAKDCNMTRAASVLGLTQPAVSSIIKRIETGLGMALFDRDVRPMKLTLEGTVLYNRGGSVIEMMDSIVADMYRTAKGKNPDLRLGCSEAIMSNFGASLITSLNRHVGHLTVLGGSTPQVVGRLKSNEINIALSSDLLEREQGVRSIPLFREDFLLTVNRDICKKLNPRNWVDLRHYLETTPYVRTGMDTMDYFQTERVLRSMELRRLTTMEVDSCIAHLGVVAKGAAWSIIPVLAAIVASKHLGNVSFLDFGNRSATRSFFLTYRESTFKPLAQLISDEMKVIFEQEVSPEIRELKPELGQHIYWIQQ</sequence>
<evidence type="ECO:0000256" key="3">
    <source>
        <dbReference type="ARBA" id="ARBA00023125"/>
    </source>
</evidence>
<dbReference type="RefSeq" id="WP_160335009.1">
    <property type="nucleotide sequence ID" value="NZ_WSRP01000012.1"/>
</dbReference>
<dbReference type="Pfam" id="PF00126">
    <property type="entry name" value="HTH_1"/>
    <property type="match status" value="1"/>
</dbReference>
<dbReference type="PANTHER" id="PTHR30126">
    <property type="entry name" value="HTH-TYPE TRANSCRIPTIONAL REGULATOR"/>
    <property type="match status" value="1"/>
</dbReference>
<evidence type="ECO:0000313" key="7">
    <source>
        <dbReference type="Proteomes" id="UP000472580"/>
    </source>
</evidence>
<keyword evidence="3" id="KW-0238">DNA-binding</keyword>
<dbReference type="EMBL" id="WSRP01000012">
    <property type="protein sequence ID" value="MVX56577.1"/>
    <property type="molecule type" value="Genomic_DNA"/>
</dbReference>